<dbReference type="AlphaFoldDB" id="A0A167UT37"/>
<feature type="region of interest" description="Disordered" evidence="1">
    <location>
        <begin position="191"/>
        <end position="241"/>
    </location>
</feature>
<dbReference type="EMBL" id="AZGZ01000061">
    <property type="protein sequence ID" value="KZZ86574.1"/>
    <property type="molecule type" value="Genomic_DNA"/>
</dbReference>
<evidence type="ECO:0000313" key="3">
    <source>
        <dbReference type="Proteomes" id="UP000242877"/>
    </source>
</evidence>
<sequence>MAESRTQCLIHLRNWLNDERLWESPEVLGPLGLAPPTEGPGDGLALEKDHVDALVAIVAASRQGLPVPPPGLTPDAAKEPGSREPTLADLLDVRSCYNDALGRPSDDLETLADTHMTGDEIIRAQHYRASRVRNVRQRAEAINRHREEALAVTTGEAAMRSLIAEGELHRLECVRFSDELNRLCDEVRGRPALRAPSGRSPFQAPPDREYSRGPGNPGPRYRQPGTARTLRRYRRGSLPRY</sequence>
<accession>A0A167UT37</accession>
<dbReference type="Proteomes" id="UP000242877">
    <property type="component" value="Unassembled WGS sequence"/>
</dbReference>
<evidence type="ECO:0000313" key="2">
    <source>
        <dbReference type="EMBL" id="KZZ86574.1"/>
    </source>
</evidence>
<gene>
    <name evidence="2" type="ORF">AAP_06429</name>
</gene>
<proteinExistence type="predicted"/>
<dbReference type="VEuPathDB" id="FungiDB:AAP_06429"/>
<name>A0A167UT37_9EURO</name>
<keyword evidence="3" id="KW-1185">Reference proteome</keyword>
<reference evidence="2 3" key="1">
    <citation type="journal article" date="2016" name="Genome Biol. Evol.">
        <title>Divergent and convergent evolution of fungal pathogenicity.</title>
        <authorList>
            <person name="Shang Y."/>
            <person name="Xiao G."/>
            <person name="Zheng P."/>
            <person name="Cen K."/>
            <person name="Zhan S."/>
            <person name="Wang C."/>
        </authorList>
    </citation>
    <scope>NUCLEOTIDE SEQUENCE [LARGE SCALE GENOMIC DNA]</scope>
    <source>
        <strain evidence="2 3">ARSEF 7405</strain>
    </source>
</reference>
<comment type="caution">
    <text evidence="2">The sequence shown here is derived from an EMBL/GenBank/DDBJ whole genome shotgun (WGS) entry which is preliminary data.</text>
</comment>
<feature type="region of interest" description="Disordered" evidence="1">
    <location>
        <begin position="63"/>
        <end position="84"/>
    </location>
</feature>
<dbReference type="OrthoDB" id="10520989at2759"/>
<organism evidence="2 3">
    <name type="scientific">Ascosphaera apis ARSEF 7405</name>
    <dbReference type="NCBI Taxonomy" id="392613"/>
    <lineage>
        <taxon>Eukaryota</taxon>
        <taxon>Fungi</taxon>
        <taxon>Dikarya</taxon>
        <taxon>Ascomycota</taxon>
        <taxon>Pezizomycotina</taxon>
        <taxon>Eurotiomycetes</taxon>
        <taxon>Eurotiomycetidae</taxon>
        <taxon>Onygenales</taxon>
        <taxon>Ascosphaeraceae</taxon>
        <taxon>Ascosphaera</taxon>
    </lineage>
</organism>
<protein>
    <submittedName>
        <fullName evidence="2">Uncharacterized protein</fullName>
    </submittedName>
</protein>
<evidence type="ECO:0000256" key="1">
    <source>
        <dbReference type="SAM" id="MobiDB-lite"/>
    </source>
</evidence>
<feature type="compositionally biased region" description="Basic residues" evidence="1">
    <location>
        <begin position="229"/>
        <end position="241"/>
    </location>
</feature>